<feature type="transmembrane region" description="Helical" evidence="7">
    <location>
        <begin position="147"/>
        <end position="171"/>
    </location>
</feature>
<comment type="subcellular location">
    <subcellularLocation>
        <location evidence="1">Cell membrane</location>
        <topology evidence="1">Multi-pass membrane protein</topology>
    </subcellularLocation>
</comment>
<evidence type="ECO:0000256" key="6">
    <source>
        <dbReference type="ARBA" id="ARBA00023136"/>
    </source>
</evidence>
<dbReference type="KEGG" id="bsd:BLASA_2910"/>
<feature type="transmembrane region" description="Helical" evidence="7">
    <location>
        <begin position="51"/>
        <end position="76"/>
    </location>
</feature>
<keyword evidence="2" id="KW-0813">Transport</keyword>
<gene>
    <name evidence="9" type="ordered locus">BLASA_2910</name>
</gene>
<feature type="transmembrane region" description="Helical" evidence="7">
    <location>
        <begin position="88"/>
        <end position="106"/>
    </location>
</feature>
<evidence type="ECO:0000313" key="10">
    <source>
        <dbReference type="Proteomes" id="UP000007517"/>
    </source>
</evidence>
<dbReference type="InterPro" id="IPR005829">
    <property type="entry name" value="Sugar_transporter_CS"/>
</dbReference>
<dbReference type="GO" id="GO:0005886">
    <property type="term" value="C:plasma membrane"/>
    <property type="evidence" value="ECO:0007669"/>
    <property type="project" value="UniProtKB-SubCell"/>
</dbReference>
<evidence type="ECO:0000313" key="9">
    <source>
        <dbReference type="EMBL" id="CCG03781.1"/>
    </source>
</evidence>
<dbReference type="OrthoDB" id="3177957at2"/>
<feature type="transmembrane region" description="Helical" evidence="7">
    <location>
        <begin position="222"/>
        <end position="242"/>
    </location>
</feature>
<evidence type="ECO:0000259" key="8">
    <source>
        <dbReference type="PROSITE" id="PS50850"/>
    </source>
</evidence>
<evidence type="ECO:0000256" key="5">
    <source>
        <dbReference type="ARBA" id="ARBA00022989"/>
    </source>
</evidence>
<dbReference type="Gene3D" id="1.20.1250.20">
    <property type="entry name" value="MFS general substrate transporter like domains"/>
    <property type="match status" value="1"/>
</dbReference>
<organism evidence="9 10">
    <name type="scientific">Blastococcus saxobsidens (strain DD2)</name>
    <dbReference type="NCBI Taxonomy" id="1146883"/>
    <lineage>
        <taxon>Bacteria</taxon>
        <taxon>Bacillati</taxon>
        <taxon>Actinomycetota</taxon>
        <taxon>Actinomycetes</taxon>
        <taxon>Geodermatophilales</taxon>
        <taxon>Geodermatophilaceae</taxon>
        <taxon>Blastococcus</taxon>
    </lineage>
</organism>
<evidence type="ECO:0000256" key="1">
    <source>
        <dbReference type="ARBA" id="ARBA00004651"/>
    </source>
</evidence>
<feature type="transmembrane region" description="Helical" evidence="7">
    <location>
        <begin position="177"/>
        <end position="201"/>
    </location>
</feature>
<feature type="transmembrane region" description="Helical" evidence="7">
    <location>
        <begin position="313"/>
        <end position="334"/>
    </location>
</feature>
<dbReference type="Pfam" id="PF07690">
    <property type="entry name" value="MFS_1"/>
    <property type="match status" value="1"/>
</dbReference>
<feature type="transmembrane region" description="Helical" evidence="7">
    <location>
        <begin position="346"/>
        <end position="376"/>
    </location>
</feature>
<feature type="transmembrane region" description="Helical" evidence="7">
    <location>
        <begin position="112"/>
        <end position="135"/>
    </location>
</feature>
<evidence type="ECO:0000256" key="3">
    <source>
        <dbReference type="ARBA" id="ARBA00022475"/>
    </source>
</evidence>
<dbReference type="InterPro" id="IPR050171">
    <property type="entry name" value="MFS_Transporters"/>
</dbReference>
<dbReference type="PROSITE" id="PS50850">
    <property type="entry name" value="MFS"/>
    <property type="match status" value="1"/>
</dbReference>
<keyword evidence="10" id="KW-1185">Reference proteome</keyword>
<reference evidence="10" key="2">
    <citation type="submission" date="2012-02" db="EMBL/GenBank/DDBJ databases">
        <title>Complete genome sequence of Blastococcus saxobsidens strain DD2.</title>
        <authorList>
            <person name="Genoscope."/>
        </authorList>
    </citation>
    <scope>NUCLEOTIDE SEQUENCE [LARGE SCALE GENOMIC DNA]</scope>
    <source>
        <strain evidence="10">DD2</strain>
    </source>
</reference>
<dbReference type="eggNOG" id="COG0477">
    <property type="taxonomic scope" value="Bacteria"/>
</dbReference>
<dbReference type="SUPFAM" id="SSF103473">
    <property type="entry name" value="MFS general substrate transporter"/>
    <property type="match status" value="1"/>
</dbReference>
<dbReference type="PANTHER" id="PTHR23517:SF13">
    <property type="entry name" value="MAJOR FACILITATOR SUPERFAMILY MFS_1"/>
    <property type="match status" value="1"/>
</dbReference>
<dbReference type="PROSITE" id="PS00216">
    <property type="entry name" value="SUGAR_TRANSPORT_1"/>
    <property type="match status" value="1"/>
</dbReference>
<dbReference type="EMBL" id="FO117623">
    <property type="protein sequence ID" value="CCG03781.1"/>
    <property type="molecule type" value="Genomic_DNA"/>
</dbReference>
<keyword evidence="4 7" id="KW-0812">Transmembrane</keyword>
<evidence type="ECO:0000256" key="2">
    <source>
        <dbReference type="ARBA" id="ARBA00022448"/>
    </source>
</evidence>
<feature type="domain" description="Major facilitator superfamily (MFS) profile" evidence="8">
    <location>
        <begin position="21"/>
        <end position="402"/>
    </location>
</feature>
<reference evidence="9 10" key="1">
    <citation type="journal article" date="2012" name="J. Bacteriol.">
        <title>Genome Sequence of Blastococcus saxobsidens DD2, a Stone-Inhabiting Bacterium.</title>
        <authorList>
            <person name="Chouaia B."/>
            <person name="Crotti E."/>
            <person name="Brusetti L."/>
            <person name="Daffonchio D."/>
            <person name="Essoussi I."/>
            <person name="Nouioui I."/>
            <person name="Sbissi I."/>
            <person name="Ghodhbane-Gtari F."/>
            <person name="Gtari M."/>
            <person name="Vacherie B."/>
            <person name="Barbe V."/>
            <person name="Medigue C."/>
            <person name="Gury J."/>
            <person name="Pujic P."/>
            <person name="Normand P."/>
        </authorList>
    </citation>
    <scope>NUCLEOTIDE SEQUENCE [LARGE SCALE GENOMIC DNA]</scope>
    <source>
        <strain evidence="9 10">DD2</strain>
    </source>
</reference>
<feature type="transmembrane region" description="Helical" evidence="7">
    <location>
        <begin position="21"/>
        <end position="39"/>
    </location>
</feature>
<keyword evidence="6 7" id="KW-0472">Membrane</keyword>
<evidence type="ECO:0000256" key="7">
    <source>
        <dbReference type="SAM" id="Phobius"/>
    </source>
</evidence>
<evidence type="ECO:0000256" key="4">
    <source>
        <dbReference type="ARBA" id="ARBA00022692"/>
    </source>
</evidence>
<protein>
    <submittedName>
        <fullName evidence="9">Major Facilitator Superfamily transporter</fullName>
    </submittedName>
</protein>
<dbReference type="PANTHER" id="PTHR23517">
    <property type="entry name" value="RESISTANCE PROTEIN MDTM, PUTATIVE-RELATED-RELATED"/>
    <property type="match status" value="1"/>
</dbReference>
<dbReference type="HOGENOM" id="CLU_038683_0_1_11"/>
<feature type="transmembrane region" description="Helical" evidence="7">
    <location>
        <begin position="287"/>
        <end position="307"/>
    </location>
</feature>
<name>H6RLQ5_BLASD</name>
<keyword evidence="3" id="KW-1003">Cell membrane</keyword>
<dbReference type="GO" id="GO:0022857">
    <property type="term" value="F:transmembrane transporter activity"/>
    <property type="evidence" value="ECO:0007669"/>
    <property type="project" value="InterPro"/>
</dbReference>
<dbReference type="InterPro" id="IPR011701">
    <property type="entry name" value="MFS"/>
</dbReference>
<proteinExistence type="predicted"/>
<dbReference type="InterPro" id="IPR020846">
    <property type="entry name" value="MFS_dom"/>
</dbReference>
<feature type="transmembrane region" description="Helical" evidence="7">
    <location>
        <begin position="382"/>
        <end position="400"/>
    </location>
</feature>
<dbReference type="Proteomes" id="UP000007517">
    <property type="component" value="Chromosome"/>
</dbReference>
<dbReference type="InterPro" id="IPR036259">
    <property type="entry name" value="MFS_trans_sf"/>
</dbReference>
<sequence>MRGRSLLLATIVAPPTLGRTPAFWITAALLLLVLAASGVPTPLYRVYQEQFGFGPGVLTAVFGIYALALLAALLVVGGLSDHVGRRPVLVGGLLLQAVSMVVFLAADGVGWLLAARVLQGLSMGALTGTLGAMLLDTQRRGRPLGALVNSAGPGIGLSLGAVGAGLVVEFVASPTRWVFAVLTAVLLLGAATAVVLPETSPRAPGALRSLRPAVRVPRPQRAAFLTALPVIVAVWALGGLYLSLGPSLVATVFGIADHLVGSLLVLAMQGMAAAGAILGRNLVPERAMVAGASLFAIGVTGTAAAVVSVQVTVLFAAAVVSGLGFGLAFLGAVATASAGVAPAERAALLSSVFVAGYLSFSVPAVVAGVAAGALGLEAVTEIYAAVLVVLALGAVAGVRLRRRAAQRPEPAPGAAQESLAA</sequence>
<dbReference type="AlphaFoldDB" id="H6RLQ5"/>
<keyword evidence="5 7" id="KW-1133">Transmembrane helix</keyword>
<accession>H6RLQ5</accession>